<evidence type="ECO:0000313" key="8">
    <source>
        <dbReference type="Proteomes" id="UP000494205"/>
    </source>
</evidence>
<proteinExistence type="inferred from homology"/>
<dbReference type="GO" id="GO:0018498">
    <property type="term" value="F:2,3-dihydroxy-2,3-dihydro-phenylpropionate dehydrogenase activity"/>
    <property type="evidence" value="ECO:0007669"/>
    <property type="project" value="UniProtKB-EC"/>
</dbReference>
<dbReference type="InterPro" id="IPR051911">
    <property type="entry name" value="SDR_oxidoreductase"/>
</dbReference>
<feature type="domain" description="Ketoreductase" evidence="4">
    <location>
        <begin position="9"/>
        <end position="202"/>
    </location>
</feature>
<dbReference type="InterPro" id="IPR057326">
    <property type="entry name" value="KR_dom"/>
</dbReference>
<evidence type="ECO:0000256" key="1">
    <source>
        <dbReference type="ARBA" id="ARBA00006484"/>
    </source>
</evidence>
<dbReference type="AlphaFoldDB" id="A0A2N7WET0"/>
<dbReference type="RefSeq" id="WP_102634531.1">
    <property type="nucleotide sequence ID" value="NZ_CADIJZ010000021.1"/>
</dbReference>
<keyword evidence="7" id="KW-1185">Reference proteome</keyword>
<organism evidence="5 8">
    <name type="scientific">Paraburkholderia rhynchosiae</name>
    <dbReference type="NCBI Taxonomy" id="487049"/>
    <lineage>
        <taxon>Bacteria</taxon>
        <taxon>Pseudomonadati</taxon>
        <taxon>Pseudomonadota</taxon>
        <taxon>Betaproteobacteria</taxon>
        <taxon>Burkholderiales</taxon>
        <taxon>Burkholderiaceae</taxon>
        <taxon>Paraburkholderia</taxon>
    </lineage>
</organism>
<dbReference type="NCBIfam" id="NF004824">
    <property type="entry name" value="PRK06180.1"/>
    <property type="match status" value="1"/>
</dbReference>
<dbReference type="OrthoDB" id="9789083at2"/>
<dbReference type="Proteomes" id="UP000494205">
    <property type="component" value="Unassembled WGS sequence"/>
</dbReference>
<evidence type="ECO:0000256" key="3">
    <source>
        <dbReference type="RuleBase" id="RU000363"/>
    </source>
</evidence>
<dbReference type="Proteomes" id="UP000235659">
    <property type="component" value="Unassembled WGS sequence"/>
</dbReference>
<dbReference type="CDD" id="cd05374">
    <property type="entry name" value="17beta-HSD-like_SDR_c"/>
    <property type="match status" value="1"/>
</dbReference>
<dbReference type="PROSITE" id="PS00061">
    <property type="entry name" value="ADH_SHORT"/>
    <property type="match status" value="1"/>
</dbReference>
<evidence type="ECO:0000256" key="2">
    <source>
        <dbReference type="ARBA" id="ARBA00023002"/>
    </source>
</evidence>
<evidence type="ECO:0000313" key="5">
    <source>
        <dbReference type="EMBL" id="CAB3721756.1"/>
    </source>
</evidence>
<dbReference type="SMART" id="SM00822">
    <property type="entry name" value="PKS_KR"/>
    <property type="match status" value="1"/>
</dbReference>
<dbReference type="EC" id="1.3.1.87" evidence="5"/>
<dbReference type="PRINTS" id="PR00080">
    <property type="entry name" value="SDRFAMILY"/>
</dbReference>
<dbReference type="InterPro" id="IPR020904">
    <property type="entry name" value="Sc_DH/Rdtase_CS"/>
</dbReference>
<dbReference type="EMBL" id="PNXY01000019">
    <property type="protein sequence ID" value="PMS27902.1"/>
    <property type="molecule type" value="Genomic_DNA"/>
</dbReference>
<dbReference type="InterPro" id="IPR002347">
    <property type="entry name" value="SDR_fam"/>
</dbReference>
<reference evidence="5 8" key="2">
    <citation type="submission" date="2020-04" db="EMBL/GenBank/DDBJ databases">
        <authorList>
            <person name="De Canck E."/>
        </authorList>
    </citation>
    <scope>NUCLEOTIDE SEQUENCE [LARGE SCALE GENOMIC DNA]</scope>
    <source>
        <strain evidence="5 8">LMG 27174</strain>
    </source>
</reference>
<accession>A0A2N7WET0</accession>
<sequence length="284" mass="29881">MTGKSTSAAVWLITGVSSGLGRALAEAVLARGDKVVGTVRNPSQIEAFEQLSSTGLAYAIVLDVTDASTVPHAIEQALARAGRIDVLVNNAGYGLFGALEEVSDAEARQVFDTNFFGTVNTIRAVLPHLRERGSGHIVNLSSVAGLIGITGCSFYCASKHAVEGLSESLSRELKPFGVHVTLVEPGGFRTNFAGSSLRWSEVAAPAYADTVGKMREQMTHYHGTQSGDPTKAAAAIIQAVYAEEPPLRLALGPDAVGVVRNKLAALQENLDTWLDVSTATDFAQ</sequence>
<keyword evidence="2 5" id="KW-0560">Oxidoreductase</keyword>
<dbReference type="Pfam" id="PF00106">
    <property type="entry name" value="adh_short"/>
    <property type="match status" value="1"/>
</dbReference>
<name>A0A2N7WET0_9BURK</name>
<gene>
    <name evidence="5" type="primary">hcaB_3</name>
    <name evidence="6" type="ORF">C0Z16_23810</name>
    <name evidence="5" type="ORF">LMG27174_05025</name>
</gene>
<dbReference type="InterPro" id="IPR036291">
    <property type="entry name" value="NAD(P)-bd_dom_sf"/>
</dbReference>
<reference evidence="6 7" key="1">
    <citation type="submission" date="2018-01" db="EMBL/GenBank/DDBJ databases">
        <title>Whole genome analyses suggest that Burkholderia sensu lato contains two further novel genera in the rhizoxinica-symbiotica group Mycetohabitans gen. nov., and Trinickia gen. nov.: implications for the evolution of diazotrophy and nodulation in the Burkholderiaceae.</title>
        <authorList>
            <person name="Estrada-de los Santos P."/>
            <person name="Palmer M."/>
            <person name="Chavez-Ramirez B."/>
            <person name="Beukes C."/>
            <person name="Steenkamp E.T."/>
            <person name="Hirsch A.M."/>
            <person name="Manyaka P."/>
            <person name="Maluk M."/>
            <person name="Lafos M."/>
            <person name="Crook M."/>
            <person name="Gross E."/>
            <person name="Simon M.F."/>
            <person name="Bueno dos Reis Junior F."/>
            <person name="Poole P.S."/>
            <person name="Venter S.N."/>
            <person name="James E.K."/>
        </authorList>
    </citation>
    <scope>NUCLEOTIDE SEQUENCE [LARGE SCALE GENOMIC DNA]</scope>
    <source>
        <strain evidence="6 7">WSM 3937</strain>
    </source>
</reference>
<dbReference type="Gene3D" id="3.40.50.720">
    <property type="entry name" value="NAD(P)-binding Rossmann-like Domain"/>
    <property type="match status" value="1"/>
</dbReference>
<dbReference type="PANTHER" id="PTHR43976:SF16">
    <property type="entry name" value="SHORT-CHAIN DEHYDROGENASE_REDUCTASE FAMILY PROTEIN"/>
    <property type="match status" value="1"/>
</dbReference>
<evidence type="ECO:0000259" key="4">
    <source>
        <dbReference type="SMART" id="SM00822"/>
    </source>
</evidence>
<evidence type="ECO:0000313" key="6">
    <source>
        <dbReference type="EMBL" id="PMS27902.1"/>
    </source>
</evidence>
<comment type="similarity">
    <text evidence="1 3">Belongs to the short-chain dehydrogenases/reductases (SDR) family.</text>
</comment>
<dbReference type="EMBL" id="CADIJZ010000021">
    <property type="protein sequence ID" value="CAB3721756.1"/>
    <property type="molecule type" value="Genomic_DNA"/>
</dbReference>
<protein>
    <submittedName>
        <fullName evidence="5">3-phenylpropionate-dihydrodiol/cinnamic acid-dihydrodiol dehydrogenase</fullName>
        <ecNumber evidence="5">1.3.1.87</ecNumber>
    </submittedName>
    <submittedName>
        <fullName evidence="6">Short-chain dehydrogenase/reductase</fullName>
    </submittedName>
</protein>
<dbReference type="SUPFAM" id="SSF51735">
    <property type="entry name" value="NAD(P)-binding Rossmann-fold domains"/>
    <property type="match status" value="1"/>
</dbReference>
<dbReference type="PANTHER" id="PTHR43976">
    <property type="entry name" value="SHORT CHAIN DEHYDROGENASE"/>
    <property type="match status" value="1"/>
</dbReference>
<evidence type="ECO:0000313" key="7">
    <source>
        <dbReference type="Proteomes" id="UP000235659"/>
    </source>
</evidence>
<dbReference type="PRINTS" id="PR00081">
    <property type="entry name" value="GDHRDH"/>
</dbReference>